<name>A0A6J5QUQ6_9CAUD</name>
<feature type="domain" description="YqaJ viral recombinase" evidence="1">
    <location>
        <begin position="13"/>
        <end position="139"/>
    </location>
</feature>
<sequence>MPNNRDDFAPEHRNQAIYSGDARKIVNGRAAEVYLQKTGQVEAEDLSDKEFIQWGLRLQDPIARAVSDRLKVELKELDVEITHKKHNWMRSHFDYVSADSKSLYEIKNYGSHQRNKFGDNGSQDIPVGDLAQLIHEAAVFNVSTINLCVLFGGAELVIYPFEIDDAMKEPLILQEAAIWANIQRREPPEASNPDDLRALFKIDTGDSIYATPEISQVCGQLKLIKKDIKLLEEHETRLTGKIQAYLREAAILKEGDKVLATWKTAASSNSFSSKLFQAAMPDIYKQFTVETPGSRRLLIK</sequence>
<accession>A0A6J5QUQ6</accession>
<dbReference type="InterPro" id="IPR011604">
    <property type="entry name" value="PDDEXK-like_dom_sf"/>
</dbReference>
<dbReference type="Pfam" id="PF09588">
    <property type="entry name" value="YqaJ"/>
    <property type="match status" value="1"/>
</dbReference>
<keyword evidence="2" id="KW-0540">Nuclease</keyword>
<proteinExistence type="predicted"/>
<dbReference type="InterPro" id="IPR019080">
    <property type="entry name" value="YqaJ_viral_recombinase"/>
</dbReference>
<keyword evidence="2" id="KW-0255">Endonuclease</keyword>
<reference evidence="2" key="1">
    <citation type="submission" date="2020-05" db="EMBL/GenBank/DDBJ databases">
        <authorList>
            <person name="Chiriac C."/>
            <person name="Salcher M."/>
            <person name="Ghai R."/>
            <person name="Kavagutti S V."/>
        </authorList>
    </citation>
    <scope>NUCLEOTIDE SEQUENCE</scope>
</reference>
<gene>
    <name evidence="2" type="ORF">UFOVP1174_28</name>
</gene>
<protein>
    <submittedName>
        <fullName evidence="2">COG5377 Phage-related protein, predicted endonuclease</fullName>
    </submittedName>
</protein>
<dbReference type="EMBL" id="LR797128">
    <property type="protein sequence ID" value="CAB4188379.1"/>
    <property type="molecule type" value="Genomic_DNA"/>
</dbReference>
<keyword evidence="2" id="KW-0378">Hydrolase</keyword>
<evidence type="ECO:0000313" key="2">
    <source>
        <dbReference type="EMBL" id="CAB4188379.1"/>
    </source>
</evidence>
<dbReference type="GO" id="GO:0004519">
    <property type="term" value="F:endonuclease activity"/>
    <property type="evidence" value="ECO:0007669"/>
    <property type="project" value="UniProtKB-KW"/>
</dbReference>
<evidence type="ECO:0000259" key="1">
    <source>
        <dbReference type="Pfam" id="PF09588"/>
    </source>
</evidence>
<dbReference type="Gene3D" id="3.90.320.10">
    <property type="match status" value="1"/>
</dbReference>
<organism evidence="2">
    <name type="scientific">uncultured Caudovirales phage</name>
    <dbReference type="NCBI Taxonomy" id="2100421"/>
    <lineage>
        <taxon>Viruses</taxon>
        <taxon>Duplodnaviria</taxon>
        <taxon>Heunggongvirae</taxon>
        <taxon>Uroviricota</taxon>
        <taxon>Caudoviricetes</taxon>
        <taxon>Peduoviridae</taxon>
        <taxon>Maltschvirus</taxon>
        <taxon>Maltschvirus maltsch</taxon>
    </lineage>
</organism>